<protein>
    <submittedName>
        <fullName evidence="2">CIC11C00000001857</fullName>
    </submittedName>
</protein>
<dbReference type="EMBL" id="LT635768">
    <property type="protein sequence ID" value="SGZ57235.1"/>
    <property type="molecule type" value="Genomic_DNA"/>
</dbReference>
<dbReference type="AlphaFoldDB" id="A0A1L0C161"/>
<evidence type="ECO:0000313" key="2">
    <source>
        <dbReference type="EMBL" id="SGZ57235.1"/>
    </source>
</evidence>
<sequence length="67" mass="7477">MSGCEYPAAIDTSRRSTKWARSALTKEVFLLQGVRAITDRQGSEVEGMPTSKRKEKTDMRLSGAEQE</sequence>
<evidence type="ECO:0000313" key="3">
    <source>
        <dbReference type="Proteomes" id="UP000182259"/>
    </source>
</evidence>
<name>A0A1L0C161_9ASCO</name>
<reference evidence="2 3" key="1">
    <citation type="submission" date="2016-10" db="EMBL/GenBank/DDBJ databases">
        <authorList>
            <person name="de Groot N.N."/>
        </authorList>
    </citation>
    <scope>NUCLEOTIDE SEQUENCE [LARGE SCALE GENOMIC DNA]</scope>
    <source>
        <strain evidence="2 3">PYCC 4715</strain>
    </source>
</reference>
<proteinExistence type="predicted"/>
<accession>A0A1L0C161</accession>
<dbReference type="Proteomes" id="UP000182259">
    <property type="component" value="Chromosome V"/>
</dbReference>
<gene>
    <name evidence="2" type="ORF">SAMEA4029009_CIC11G00000001857</name>
</gene>
<evidence type="ECO:0000256" key="1">
    <source>
        <dbReference type="SAM" id="MobiDB-lite"/>
    </source>
</evidence>
<organism evidence="2 3">
    <name type="scientific">Sungouiella intermedia</name>
    <dbReference type="NCBI Taxonomy" id="45354"/>
    <lineage>
        <taxon>Eukaryota</taxon>
        <taxon>Fungi</taxon>
        <taxon>Dikarya</taxon>
        <taxon>Ascomycota</taxon>
        <taxon>Saccharomycotina</taxon>
        <taxon>Pichiomycetes</taxon>
        <taxon>Metschnikowiaceae</taxon>
        <taxon>Sungouiella</taxon>
    </lineage>
</organism>
<feature type="region of interest" description="Disordered" evidence="1">
    <location>
        <begin position="39"/>
        <end position="67"/>
    </location>
</feature>